<organism evidence="1 2">
    <name type="scientific">Proteus appendicitidis</name>
    <dbReference type="NCBI Taxonomy" id="3034648"/>
    <lineage>
        <taxon>Bacteria</taxon>
        <taxon>Pseudomonadati</taxon>
        <taxon>Pseudomonadota</taxon>
        <taxon>Gammaproteobacteria</taxon>
        <taxon>Enterobacterales</taxon>
        <taxon>Morganellaceae</taxon>
        <taxon>Proteus</taxon>
    </lineage>
</organism>
<accession>A0ABY8YDB7</accession>
<gene>
    <name evidence="1" type="ORF">QQS39_11505</name>
</gene>
<dbReference type="Pfam" id="PF10834">
    <property type="entry name" value="DUF2560"/>
    <property type="match status" value="1"/>
</dbReference>
<name>A0ABY8YDB7_9GAMM</name>
<dbReference type="Proteomes" id="UP001226651">
    <property type="component" value="Chromosome"/>
</dbReference>
<dbReference type="InterPro" id="IPR022544">
    <property type="entry name" value="Phage_P22_Orf80"/>
</dbReference>
<proteinExistence type="predicted"/>
<dbReference type="EMBL" id="CP127389">
    <property type="protein sequence ID" value="WIV90293.1"/>
    <property type="molecule type" value="Genomic_DNA"/>
</dbReference>
<evidence type="ECO:0000313" key="1">
    <source>
        <dbReference type="EMBL" id="WIV90293.1"/>
    </source>
</evidence>
<keyword evidence="2" id="KW-1185">Reference proteome</keyword>
<protein>
    <submittedName>
        <fullName evidence="1">DUF2560 family protein</fullName>
    </submittedName>
</protein>
<evidence type="ECO:0000313" key="2">
    <source>
        <dbReference type="Proteomes" id="UP001226651"/>
    </source>
</evidence>
<sequence length="86" mass="9694">MVAINFTQEHQMTEITAQNQMRLELLRLVGNDTAAAQAAIEFVKDDALKFELFKDAYKTCQTEAQFVARAQKAARDAQQALDLFAQ</sequence>
<dbReference type="RefSeq" id="WP_285805896.1">
    <property type="nucleotide sequence ID" value="NZ_CP127389.1"/>
</dbReference>
<reference evidence="1 2" key="1">
    <citation type="submission" date="2023-06" db="EMBL/GenBank/DDBJ databases">
        <title>Proteus appendicitidis sp. nov., isolated from the appendiceal pus of an appendicitis patient in Yongzhou, China.</title>
        <authorList>
            <person name="Cai X."/>
        </authorList>
    </citation>
    <scope>NUCLEOTIDE SEQUENCE [LARGE SCALE GENOMIC DNA]</scope>
    <source>
        <strain evidence="1 2">HZ0627</strain>
    </source>
</reference>